<dbReference type="Pfam" id="PF13424">
    <property type="entry name" value="TPR_12"/>
    <property type="match status" value="1"/>
</dbReference>
<keyword evidence="1" id="KW-0802">TPR repeat</keyword>
<evidence type="ECO:0000313" key="3">
    <source>
        <dbReference type="EMBL" id="CAH3147872.1"/>
    </source>
</evidence>
<gene>
    <name evidence="3" type="ORF">PLOB_00046295</name>
</gene>
<organism evidence="3 4">
    <name type="scientific">Porites lobata</name>
    <dbReference type="NCBI Taxonomy" id="104759"/>
    <lineage>
        <taxon>Eukaryota</taxon>
        <taxon>Metazoa</taxon>
        <taxon>Cnidaria</taxon>
        <taxon>Anthozoa</taxon>
        <taxon>Hexacorallia</taxon>
        <taxon>Scleractinia</taxon>
        <taxon>Fungiina</taxon>
        <taxon>Poritidae</taxon>
        <taxon>Porites</taxon>
    </lineage>
</organism>
<dbReference type="Proteomes" id="UP001159405">
    <property type="component" value="Unassembled WGS sequence"/>
</dbReference>
<dbReference type="Pfam" id="PF12770">
    <property type="entry name" value="CHAT"/>
    <property type="match status" value="1"/>
</dbReference>
<dbReference type="PROSITE" id="PS50005">
    <property type="entry name" value="TPR"/>
    <property type="match status" value="1"/>
</dbReference>
<dbReference type="PANTHER" id="PTHR10098">
    <property type="entry name" value="RAPSYN-RELATED"/>
    <property type="match status" value="1"/>
</dbReference>
<evidence type="ECO:0000259" key="2">
    <source>
        <dbReference type="Pfam" id="PF12770"/>
    </source>
</evidence>
<evidence type="ECO:0000313" key="4">
    <source>
        <dbReference type="Proteomes" id="UP001159405"/>
    </source>
</evidence>
<dbReference type="PANTHER" id="PTHR10098:SF108">
    <property type="entry name" value="TETRATRICOPEPTIDE REPEAT PROTEIN 28"/>
    <property type="match status" value="1"/>
</dbReference>
<evidence type="ECO:0000256" key="1">
    <source>
        <dbReference type="PROSITE-ProRule" id="PRU00339"/>
    </source>
</evidence>
<feature type="repeat" description="TPR" evidence="1">
    <location>
        <begin position="21"/>
        <end position="54"/>
    </location>
</feature>
<comment type="caution">
    <text evidence="3">The sequence shown here is derived from an EMBL/GenBank/DDBJ whole genome shotgun (WGS) entry which is preliminary data.</text>
</comment>
<dbReference type="InterPro" id="IPR019734">
    <property type="entry name" value="TPR_rpt"/>
</dbReference>
<dbReference type="SMART" id="SM00028">
    <property type="entry name" value="TPR"/>
    <property type="match status" value="3"/>
</dbReference>
<keyword evidence="4" id="KW-1185">Reference proteome</keyword>
<dbReference type="InterPro" id="IPR024983">
    <property type="entry name" value="CHAT_dom"/>
</dbReference>
<sequence length="590" mass="65879">MRHYKQGLSIAIEVGDRAGEGTFYGHLGSVYESLGDVQGAIEHYKQSLSIAKEVGNRRREGYAYSDLGGAHRSLKQFRQAIEYHKQQLKIAKEVDDMVLEGFAYEYLGTNLMLSGSLDEAVVHFRFSVKTFDTIRKSFISEDTCKISFRKHFISSYRHLCRVLIELQKTDEALYAAERGRARALLDALKITYAFTSLSPISNETEEDFAYISRNISVLTMFIALDEETISLWVLGKKTNAIFRQAALKSGGSHEDPFDSLLKASLKKIGAGRDVRCENRSLDVLSDKSTSSTQEDDKISIPSHENIDWLQPLHDIVFGPIEDLLDGDELFVVPDGALCLAPWTALSKTLRIRIIPSLTSLKVIRDSSSEYHSKTGALLVGDPCLKKVTNKRDKPIYDQLEFAKKEVEMIGKLLNSQPLTGEAATKEEVLRRIDSVALIHIAAHGGKEAGEIALAPSPEWQSKTLIPTEEDYMLKMSDLQAIKLRARLVVLSCCHSGQGEVSSEGVVGMARAFLFAGARSVLASLWAIDDEATMLFMERFYQHLRVGESASTALQKAMKRLRDSDDFSAPKYWAPFVLIGDDVTIEFDVNR</sequence>
<dbReference type="Gene3D" id="1.25.40.10">
    <property type="entry name" value="Tetratricopeptide repeat domain"/>
    <property type="match status" value="1"/>
</dbReference>
<dbReference type="InterPro" id="IPR011990">
    <property type="entry name" value="TPR-like_helical_dom_sf"/>
</dbReference>
<proteinExistence type="predicted"/>
<feature type="domain" description="CHAT" evidence="2">
    <location>
        <begin position="309"/>
        <end position="580"/>
    </location>
</feature>
<protein>
    <recommendedName>
        <fullName evidence="2">CHAT domain-containing protein</fullName>
    </recommendedName>
</protein>
<reference evidence="3 4" key="1">
    <citation type="submission" date="2022-05" db="EMBL/GenBank/DDBJ databases">
        <authorList>
            <consortium name="Genoscope - CEA"/>
            <person name="William W."/>
        </authorList>
    </citation>
    <scope>NUCLEOTIDE SEQUENCE [LARGE SCALE GENOMIC DNA]</scope>
</reference>
<accession>A0ABN8PPV1</accession>
<dbReference type="SUPFAM" id="SSF48452">
    <property type="entry name" value="TPR-like"/>
    <property type="match status" value="1"/>
</dbReference>
<name>A0ABN8PPV1_9CNID</name>
<dbReference type="EMBL" id="CALNXK010000082">
    <property type="protein sequence ID" value="CAH3147872.1"/>
    <property type="molecule type" value="Genomic_DNA"/>
</dbReference>